<dbReference type="Gene3D" id="3.30.70.1200">
    <property type="entry name" value="Crispr-associated protein, domain 1"/>
    <property type="match status" value="1"/>
</dbReference>
<evidence type="ECO:0000313" key="1">
    <source>
        <dbReference type="EMBL" id="GGJ92641.1"/>
    </source>
</evidence>
<dbReference type="SMART" id="SM01101">
    <property type="entry name" value="CRISPR_assoc"/>
    <property type="match status" value="1"/>
</dbReference>
<comment type="caution">
    <text evidence="1">The sequence shown here is derived from an EMBL/GenBank/DDBJ whole genome shotgun (WGS) entry which is preliminary data.</text>
</comment>
<dbReference type="RefSeq" id="WP_189170089.1">
    <property type="nucleotide sequence ID" value="NZ_BMQB01000004.1"/>
</dbReference>
<dbReference type="Gene3D" id="3.30.70.1210">
    <property type="entry name" value="Crispr-associated protein, domain 2"/>
    <property type="match status" value="1"/>
</dbReference>
<sequence length="234" mass="25618">MAYLSQIMLNPLRRGGQRFLRNRQALHAAVLGGLVPGPESERVLWRLEPEPHRLRLLVLTRSAPSWAHVVEQAGWPGADGEQVRVRPYAPLLDRVARGRRFAFRLHANPTVSTKKIKDPSPQQERHLARARPRGVRLAHVTAGQQLTWLVDRLPRWGFAPVPNTIEGCPVRVAARSTVTIDKNDGNRVTLGAALFDGVIAVADPELVRRSLLDGVGPGKAYGLGLITLAPPAGG</sequence>
<dbReference type="EMBL" id="BMQB01000004">
    <property type="protein sequence ID" value="GGJ92641.1"/>
    <property type="molecule type" value="Genomic_DNA"/>
</dbReference>
<keyword evidence="2" id="KW-1185">Reference proteome</keyword>
<dbReference type="SUPFAM" id="SSF117987">
    <property type="entry name" value="CRISPR-associated protein"/>
    <property type="match status" value="2"/>
</dbReference>
<protein>
    <submittedName>
        <fullName evidence="1">CRISPR-associated endoribonuclease Cse3</fullName>
    </submittedName>
</protein>
<proteinExistence type="predicted"/>
<organism evidence="1 2">
    <name type="scientific">Pilimelia anulata</name>
    <dbReference type="NCBI Taxonomy" id="53371"/>
    <lineage>
        <taxon>Bacteria</taxon>
        <taxon>Bacillati</taxon>
        <taxon>Actinomycetota</taxon>
        <taxon>Actinomycetes</taxon>
        <taxon>Micromonosporales</taxon>
        <taxon>Micromonosporaceae</taxon>
        <taxon>Pilimelia</taxon>
    </lineage>
</organism>
<dbReference type="Pfam" id="PF08798">
    <property type="entry name" value="CRISPR_assoc"/>
    <property type="match status" value="1"/>
</dbReference>
<dbReference type="InterPro" id="IPR010179">
    <property type="entry name" value="CRISPR-assoc_prot_Cse3"/>
</dbReference>
<gene>
    <name evidence="1" type="primary">cse3</name>
    <name evidence="1" type="ORF">GCM10010123_23170</name>
</gene>
<dbReference type="CDD" id="cd09727">
    <property type="entry name" value="Cas6_I-E"/>
    <property type="match status" value="1"/>
</dbReference>
<name>A0A8J3B729_9ACTN</name>
<accession>A0A8J3B729</accession>
<reference evidence="1" key="1">
    <citation type="journal article" date="2014" name="Int. J. Syst. Evol. Microbiol.">
        <title>Complete genome sequence of Corynebacterium casei LMG S-19264T (=DSM 44701T), isolated from a smear-ripened cheese.</title>
        <authorList>
            <consortium name="US DOE Joint Genome Institute (JGI-PGF)"/>
            <person name="Walter F."/>
            <person name="Albersmeier A."/>
            <person name="Kalinowski J."/>
            <person name="Ruckert C."/>
        </authorList>
    </citation>
    <scope>NUCLEOTIDE SEQUENCE</scope>
    <source>
        <strain evidence="1">JCM 3090</strain>
    </source>
</reference>
<evidence type="ECO:0000313" key="2">
    <source>
        <dbReference type="Proteomes" id="UP000649739"/>
    </source>
</evidence>
<dbReference type="NCBIfam" id="TIGR01907">
    <property type="entry name" value="casE_Cse3"/>
    <property type="match status" value="1"/>
</dbReference>
<reference evidence="1" key="2">
    <citation type="submission" date="2020-09" db="EMBL/GenBank/DDBJ databases">
        <authorList>
            <person name="Sun Q."/>
            <person name="Ohkuma M."/>
        </authorList>
    </citation>
    <scope>NUCLEOTIDE SEQUENCE</scope>
    <source>
        <strain evidence="1">JCM 3090</strain>
    </source>
</reference>
<dbReference type="Proteomes" id="UP000649739">
    <property type="component" value="Unassembled WGS sequence"/>
</dbReference>
<dbReference type="AlphaFoldDB" id="A0A8J3B729"/>